<protein>
    <submittedName>
        <fullName evidence="1">Uncharacterized protein</fullName>
    </submittedName>
</protein>
<reference evidence="1 2" key="1">
    <citation type="journal article" date="2023" name="Plants (Basel)">
        <title>Bridging the Gap: Combining Genomics and Transcriptomics Approaches to Understand Stylosanthes scabra, an Orphan Legume from the Brazilian Caatinga.</title>
        <authorList>
            <person name="Ferreira-Neto J.R.C."/>
            <person name="da Silva M.D."/>
            <person name="Binneck E."/>
            <person name="de Melo N.F."/>
            <person name="da Silva R.H."/>
            <person name="de Melo A.L.T.M."/>
            <person name="Pandolfi V."/>
            <person name="Bustamante F.O."/>
            <person name="Brasileiro-Vidal A.C."/>
            <person name="Benko-Iseppon A.M."/>
        </authorList>
    </citation>
    <scope>NUCLEOTIDE SEQUENCE [LARGE SCALE GENOMIC DNA]</scope>
    <source>
        <tissue evidence="1">Leaves</tissue>
    </source>
</reference>
<dbReference type="EMBL" id="JASCZI010000336">
    <property type="protein sequence ID" value="MED6111140.1"/>
    <property type="molecule type" value="Genomic_DNA"/>
</dbReference>
<comment type="caution">
    <text evidence="1">The sequence shown here is derived from an EMBL/GenBank/DDBJ whole genome shotgun (WGS) entry which is preliminary data.</text>
</comment>
<sequence>MAVAVAADWYKGGVYCVSAAAIARAYSWGKGNEIQLIGIDSLGIRIDSLGLVYSNDRNLHPASRFCPRWNRFVFEQKALNDFLNRFASHPNRLDSRFANLRFSKEQRVDSRERGTDSYFDRT</sequence>
<gene>
    <name evidence="1" type="ORF">PIB30_049715</name>
</gene>
<evidence type="ECO:0000313" key="1">
    <source>
        <dbReference type="EMBL" id="MED6111140.1"/>
    </source>
</evidence>
<proteinExistence type="predicted"/>
<keyword evidence="2" id="KW-1185">Reference proteome</keyword>
<dbReference type="Proteomes" id="UP001341840">
    <property type="component" value="Unassembled WGS sequence"/>
</dbReference>
<name>A0ABU6QHM0_9FABA</name>
<evidence type="ECO:0000313" key="2">
    <source>
        <dbReference type="Proteomes" id="UP001341840"/>
    </source>
</evidence>
<accession>A0ABU6QHM0</accession>
<organism evidence="1 2">
    <name type="scientific">Stylosanthes scabra</name>
    <dbReference type="NCBI Taxonomy" id="79078"/>
    <lineage>
        <taxon>Eukaryota</taxon>
        <taxon>Viridiplantae</taxon>
        <taxon>Streptophyta</taxon>
        <taxon>Embryophyta</taxon>
        <taxon>Tracheophyta</taxon>
        <taxon>Spermatophyta</taxon>
        <taxon>Magnoliopsida</taxon>
        <taxon>eudicotyledons</taxon>
        <taxon>Gunneridae</taxon>
        <taxon>Pentapetalae</taxon>
        <taxon>rosids</taxon>
        <taxon>fabids</taxon>
        <taxon>Fabales</taxon>
        <taxon>Fabaceae</taxon>
        <taxon>Papilionoideae</taxon>
        <taxon>50 kb inversion clade</taxon>
        <taxon>dalbergioids sensu lato</taxon>
        <taxon>Dalbergieae</taxon>
        <taxon>Pterocarpus clade</taxon>
        <taxon>Stylosanthes</taxon>
    </lineage>
</organism>